<keyword evidence="3" id="KW-0378">Hydrolase</keyword>
<evidence type="ECO:0000313" key="6">
    <source>
        <dbReference type="EMBL" id="PYI65937.1"/>
    </source>
</evidence>
<dbReference type="SMART" id="SM00640">
    <property type="entry name" value="Glyco_32"/>
    <property type="match status" value="1"/>
</dbReference>
<dbReference type="InterPro" id="IPR051214">
    <property type="entry name" value="GH32_Enzymes"/>
</dbReference>
<dbReference type="InterPro" id="IPR018053">
    <property type="entry name" value="Glyco_hydro_32_AS"/>
</dbReference>
<gene>
    <name evidence="6" type="ORF">CVV68_16150</name>
</gene>
<dbReference type="InterPro" id="IPR013148">
    <property type="entry name" value="Glyco_hydro_32_N"/>
</dbReference>
<feature type="domain" description="Glycosyl hydrolase family 32 N-terminal" evidence="5">
    <location>
        <begin position="29"/>
        <end position="334"/>
    </location>
</feature>
<evidence type="ECO:0000256" key="4">
    <source>
        <dbReference type="ARBA" id="ARBA00023295"/>
    </source>
</evidence>
<dbReference type="Pfam" id="PF00251">
    <property type="entry name" value="Glyco_hydro_32N"/>
    <property type="match status" value="1"/>
</dbReference>
<dbReference type="SUPFAM" id="SSF75005">
    <property type="entry name" value="Arabinanase/levansucrase/invertase"/>
    <property type="match status" value="1"/>
</dbReference>
<evidence type="ECO:0000256" key="2">
    <source>
        <dbReference type="ARBA" id="ARBA00012758"/>
    </source>
</evidence>
<dbReference type="EC" id="3.2.1.26" evidence="2"/>
<sequence>MTSFCHKIPPHHQGDIPVSNIDPAFPALHGRPDQGWINDPNGCIKVDGVHHLFFQFNPDAPIHGNVHWGHATSTDLVRWNQQPIALYPREGAADAAGAWSGVVALDGGVPTAFYTGIAESEHDSQVMTATSDRTLQKWKQESQGILGMPDEPGIGDVRDPFLFTFNGSQYAIQGAGYEDGTPAILLYRCHSMTKWEYLGPLVTGGAGIAQDWAPAEIWECPQLFEVDEQWILMLSLWNRDDHALDRVIYLSGELSEAGAGLKFLPTAGGFVDSGAAFYAPQVVAGTTAEPRTLMWGWSWEKSRPEADVHAAGWAGVLTYARQLSFRNGVLISEPVAEVASLRAGVLFDGEGGADVPVDERAFEVVTAGTAELVIVDGETQTVVASVDAGQILVDGSLIEIFGTDAAPATERVYPTATSRFEIHAAESTRVAVHRLSL</sequence>
<dbReference type="PROSITE" id="PS00609">
    <property type="entry name" value="GLYCOSYL_HYDROL_F32"/>
    <property type="match status" value="1"/>
</dbReference>
<evidence type="ECO:0000256" key="3">
    <source>
        <dbReference type="ARBA" id="ARBA00022801"/>
    </source>
</evidence>
<evidence type="ECO:0000259" key="5">
    <source>
        <dbReference type="Pfam" id="PF00251"/>
    </source>
</evidence>
<dbReference type="OrthoDB" id="9776657at2"/>
<organism evidence="6 7">
    <name type="scientific">Arthrobacter livingstonensis</name>
    <dbReference type="NCBI Taxonomy" id="670078"/>
    <lineage>
        <taxon>Bacteria</taxon>
        <taxon>Bacillati</taxon>
        <taxon>Actinomycetota</taxon>
        <taxon>Actinomycetes</taxon>
        <taxon>Micrococcales</taxon>
        <taxon>Micrococcaceae</taxon>
        <taxon>Arthrobacter</taxon>
    </lineage>
</organism>
<dbReference type="CDD" id="cd08996">
    <property type="entry name" value="GH32_FFase"/>
    <property type="match status" value="1"/>
</dbReference>
<dbReference type="PANTHER" id="PTHR43101">
    <property type="entry name" value="BETA-FRUCTOSIDASE"/>
    <property type="match status" value="1"/>
</dbReference>
<evidence type="ECO:0000256" key="1">
    <source>
        <dbReference type="ARBA" id="ARBA00009902"/>
    </source>
</evidence>
<dbReference type="AlphaFoldDB" id="A0A2V5LSE5"/>
<accession>A0A2V5LSE5</accession>
<dbReference type="Gene3D" id="2.115.10.20">
    <property type="entry name" value="Glycosyl hydrolase domain, family 43"/>
    <property type="match status" value="1"/>
</dbReference>
<evidence type="ECO:0000313" key="7">
    <source>
        <dbReference type="Proteomes" id="UP000247832"/>
    </source>
</evidence>
<keyword evidence="7" id="KW-1185">Reference proteome</keyword>
<dbReference type="Proteomes" id="UP000247832">
    <property type="component" value="Unassembled WGS sequence"/>
</dbReference>
<proteinExistence type="inferred from homology"/>
<name>A0A2V5LSE5_9MICC</name>
<dbReference type="GO" id="GO:0005975">
    <property type="term" value="P:carbohydrate metabolic process"/>
    <property type="evidence" value="ECO:0007669"/>
    <property type="project" value="InterPro"/>
</dbReference>
<dbReference type="InterPro" id="IPR001362">
    <property type="entry name" value="Glyco_hydro_32"/>
</dbReference>
<protein>
    <recommendedName>
        <fullName evidence="2">beta-fructofuranosidase</fullName>
        <ecNumber evidence="2">3.2.1.26</ecNumber>
    </recommendedName>
</protein>
<dbReference type="InterPro" id="IPR023296">
    <property type="entry name" value="Glyco_hydro_beta-prop_sf"/>
</dbReference>
<comment type="similarity">
    <text evidence="1">Belongs to the glycosyl hydrolase 32 family.</text>
</comment>
<keyword evidence="4" id="KW-0326">Glycosidase</keyword>
<comment type="caution">
    <text evidence="6">The sequence shown here is derived from an EMBL/GenBank/DDBJ whole genome shotgun (WGS) entry which is preliminary data.</text>
</comment>
<reference evidence="6 7" key="1">
    <citation type="submission" date="2018-05" db="EMBL/GenBank/DDBJ databases">
        <title>Genetic diversity of glacier-inhabiting Cryobacterium bacteria in China and description of Cryobacterium mengkeensis sp. nov. and Arthrobacter glacialis sp. nov.</title>
        <authorList>
            <person name="Liu Q."/>
            <person name="Xin Y.-H."/>
        </authorList>
    </citation>
    <scope>NUCLEOTIDE SEQUENCE [LARGE SCALE GENOMIC DNA]</scope>
    <source>
        <strain evidence="6 7">LI2</strain>
    </source>
</reference>
<dbReference type="PANTHER" id="PTHR43101:SF1">
    <property type="entry name" value="BETA-FRUCTOSIDASE"/>
    <property type="match status" value="1"/>
</dbReference>
<dbReference type="EMBL" id="QJVD01000019">
    <property type="protein sequence ID" value="PYI65937.1"/>
    <property type="molecule type" value="Genomic_DNA"/>
</dbReference>
<dbReference type="GO" id="GO:0004564">
    <property type="term" value="F:beta-fructofuranosidase activity"/>
    <property type="evidence" value="ECO:0007669"/>
    <property type="project" value="UniProtKB-EC"/>
</dbReference>